<dbReference type="OrthoDB" id="4870109at2759"/>
<keyword evidence="2" id="KW-1185">Reference proteome</keyword>
<dbReference type="EMBL" id="AZHB01000001">
    <property type="protein sequence ID" value="OAA74174.1"/>
    <property type="molecule type" value="Genomic_DNA"/>
</dbReference>
<dbReference type="Proteomes" id="UP000076744">
    <property type="component" value="Unassembled WGS sequence"/>
</dbReference>
<accession>A0A162LQN2</accession>
<organism evidence="1 2">
    <name type="scientific">Cordyceps fumosorosea (strain ARSEF 2679)</name>
    <name type="common">Isaria fumosorosea</name>
    <dbReference type="NCBI Taxonomy" id="1081104"/>
    <lineage>
        <taxon>Eukaryota</taxon>
        <taxon>Fungi</taxon>
        <taxon>Dikarya</taxon>
        <taxon>Ascomycota</taxon>
        <taxon>Pezizomycotina</taxon>
        <taxon>Sordariomycetes</taxon>
        <taxon>Hypocreomycetidae</taxon>
        <taxon>Hypocreales</taxon>
        <taxon>Cordycipitaceae</taxon>
        <taxon>Cordyceps</taxon>
    </lineage>
</organism>
<comment type="caution">
    <text evidence="1">The sequence shown here is derived from an EMBL/GenBank/DDBJ whole genome shotgun (WGS) entry which is preliminary data.</text>
</comment>
<sequence>MGSQAQAVRDDLFKAAVVAVLQTKDHYVSQSHLDKFGITLKHLDLKTGDIEHKEGTARLAPMPSATIEQIVASNQAKPWEFDDDLFPRGNEEWEQRDREDPDARFYQALRVHDALGGYARVCGHIKENKWRLCPDDAVYLQGFDEKRRLCYQHQAVCEPYSEPGVLDSSRPCIVASQLDATPFIEGRLLKSELNALIVLATRYDVDSKYVNCDEYVITVVTSSDRKVRLAQGKINLARKTFDVSLSDALDFESGFEKNSENWYTLLGWFAGTMAPPASWS</sequence>
<dbReference type="AlphaFoldDB" id="A0A162LQN2"/>
<name>A0A162LQN2_CORFA</name>
<protein>
    <submittedName>
        <fullName evidence="1">Uncharacterized protein</fullName>
    </submittedName>
</protein>
<reference evidence="1 2" key="1">
    <citation type="journal article" date="2016" name="Genome Biol. Evol.">
        <title>Divergent and convergent evolution of fungal pathogenicity.</title>
        <authorList>
            <person name="Shang Y."/>
            <person name="Xiao G."/>
            <person name="Zheng P."/>
            <person name="Cen K."/>
            <person name="Zhan S."/>
            <person name="Wang C."/>
        </authorList>
    </citation>
    <scope>NUCLEOTIDE SEQUENCE [LARGE SCALE GENOMIC DNA]</scope>
    <source>
        <strain evidence="1 2">ARSEF 2679</strain>
    </source>
</reference>
<gene>
    <name evidence="1" type="ORF">ISF_01075</name>
</gene>
<proteinExistence type="predicted"/>
<dbReference type="RefSeq" id="XP_018709132.1">
    <property type="nucleotide sequence ID" value="XM_018844682.1"/>
</dbReference>
<dbReference type="GeneID" id="30017367"/>
<evidence type="ECO:0000313" key="2">
    <source>
        <dbReference type="Proteomes" id="UP000076744"/>
    </source>
</evidence>
<evidence type="ECO:0000313" key="1">
    <source>
        <dbReference type="EMBL" id="OAA74174.1"/>
    </source>
</evidence>